<organism evidence="4">
    <name type="scientific">Polysiphonia sertularioides</name>
    <dbReference type="NCBI Taxonomy" id="945028"/>
    <lineage>
        <taxon>Eukaryota</taxon>
        <taxon>Rhodophyta</taxon>
        <taxon>Florideophyceae</taxon>
        <taxon>Rhodymeniophycidae</taxon>
        <taxon>Ceramiales</taxon>
        <taxon>Rhodomelaceae</taxon>
        <taxon>Polysiphonioideae</taxon>
        <taxon>Polysiphonia</taxon>
    </lineage>
</organism>
<name>A0A1Z1M9F7_9FLOR</name>
<evidence type="ECO:0000313" key="4">
    <source>
        <dbReference type="EMBL" id="ARW62533.1"/>
    </source>
</evidence>
<protein>
    <submittedName>
        <fullName evidence="4">Ribosomal protein L29</fullName>
    </submittedName>
</protein>
<keyword evidence="2 4" id="KW-0689">Ribosomal protein</keyword>
<dbReference type="GO" id="GO:0006412">
    <property type="term" value="P:translation"/>
    <property type="evidence" value="ECO:0007669"/>
    <property type="project" value="InterPro"/>
</dbReference>
<dbReference type="GeneID" id="33355751"/>
<dbReference type="EMBL" id="MF101423">
    <property type="protein sequence ID" value="ARW62533.1"/>
    <property type="molecule type" value="Genomic_DNA"/>
</dbReference>
<evidence type="ECO:0000256" key="1">
    <source>
        <dbReference type="ARBA" id="ARBA00009254"/>
    </source>
</evidence>
<dbReference type="RefSeq" id="YP_009393971.1">
    <property type="nucleotide sequence ID" value="NC_035270.1"/>
</dbReference>
<evidence type="ECO:0000256" key="3">
    <source>
        <dbReference type="ARBA" id="ARBA00023274"/>
    </source>
</evidence>
<dbReference type="GO" id="GO:0003735">
    <property type="term" value="F:structural constituent of ribosome"/>
    <property type="evidence" value="ECO:0007669"/>
    <property type="project" value="InterPro"/>
</dbReference>
<geneLocation type="chloroplast" evidence="4"/>
<dbReference type="GO" id="GO:0005840">
    <property type="term" value="C:ribosome"/>
    <property type="evidence" value="ECO:0007669"/>
    <property type="project" value="UniProtKB-KW"/>
</dbReference>
<dbReference type="NCBIfam" id="TIGR00012">
    <property type="entry name" value="L29"/>
    <property type="match status" value="1"/>
</dbReference>
<reference evidence="4" key="1">
    <citation type="journal article" date="2017" name="J. Phycol.">
        <title>Analysis of chloroplast genomes and a supermatrix inform reclassification of the Rhodomelaceae (Rhodophyta).</title>
        <authorList>
            <person name="Diaz-Tapia P."/>
            <person name="Maggs C.A."/>
            <person name="West J.A."/>
            <person name="Verbruggen H."/>
        </authorList>
    </citation>
    <scope>NUCLEOTIDE SEQUENCE</scope>
    <source>
        <strain evidence="4">PD0863</strain>
    </source>
</reference>
<comment type="similarity">
    <text evidence="1">Belongs to the universal ribosomal protein uL29 family.</text>
</comment>
<evidence type="ECO:0000256" key="2">
    <source>
        <dbReference type="ARBA" id="ARBA00022980"/>
    </source>
</evidence>
<keyword evidence="3" id="KW-0687">Ribonucleoprotein</keyword>
<sequence>MNLQEELHNLKKELVILRINKITKQKTENHKIKKIQHRIAQINYLENKTNEK</sequence>
<proteinExistence type="inferred from homology"/>
<keyword evidence="4" id="KW-0934">Plastid</keyword>
<dbReference type="Pfam" id="PF00831">
    <property type="entry name" value="Ribosomal_L29"/>
    <property type="match status" value="1"/>
</dbReference>
<accession>A0A1Z1M9F7</accession>
<dbReference type="GO" id="GO:1990904">
    <property type="term" value="C:ribonucleoprotein complex"/>
    <property type="evidence" value="ECO:0007669"/>
    <property type="project" value="UniProtKB-KW"/>
</dbReference>
<dbReference type="InterPro" id="IPR036049">
    <property type="entry name" value="Ribosomal_uL29_sf"/>
</dbReference>
<dbReference type="AlphaFoldDB" id="A0A1Z1M9F7"/>
<gene>
    <name evidence="4" type="primary">rpl29</name>
</gene>
<dbReference type="Gene3D" id="1.10.287.310">
    <property type="match status" value="1"/>
</dbReference>
<dbReference type="InterPro" id="IPR001854">
    <property type="entry name" value="Ribosomal_uL29"/>
</dbReference>
<keyword evidence="4" id="KW-0150">Chloroplast</keyword>
<dbReference type="SUPFAM" id="SSF46561">
    <property type="entry name" value="Ribosomal protein L29 (L29p)"/>
    <property type="match status" value="1"/>
</dbReference>